<dbReference type="Gene3D" id="1.25.40.10">
    <property type="entry name" value="Tetratricopeptide repeat domain"/>
    <property type="match status" value="1"/>
</dbReference>
<dbReference type="Pfam" id="PF13812">
    <property type="entry name" value="PPR_3"/>
    <property type="match status" value="1"/>
</dbReference>
<dbReference type="PANTHER" id="PTHR47938:SF35">
    <property type="entry name" value="PENTATRICOPEPTIDE REPEAT-CONTAINING PROTEIN 4, MITOCHONDRIAL-RELATED"/>
    <property type="match status" value="1"/>
</dbReference>
<accession>A0A369K2Z4</accession>
<reference evidence="1" key="1">
    <citation type="submission" date="2018-04" db="EMBL/GenBank/DDBJ databases">
        <title>Whole genome sequencing of Hypsizygus marmoreus.</title>
        <authorList>
            <person name="Choi I.-G."/>
            <person name="Min B."/>
            <person name="Kim J.-G."/>
            <person name="Kim S."/>
            <person name="Oh Y.-L."/>
            <person name="Kong W.-S."/>
            <person name="Park H."/>
            <person name="Jeong J."/>
            <person name="Song E.-S."/>
        </authorList>
    </citation>
    <scope>NUCLEOTIDE SEQUENCE [LARGE SCALE GENOMIC DNA]</scope>
    <source>
        <strain evidence="1">51987-8</strain>
    </source>
</reference>
<name>A0A369K2Z4_HYPMA</name>
<proteinExistence type="predicted"/>
<evidence type="ECO:0000313" key="1">
    <source>
        <dbReference type="EMBL" id="RDB27860.1"/>
    </source>
</evidence>
<comment type="caution">
    <text evidence="1">The sequence shown here is derived from an EMBL/GenBank/DDBJ whole genome shotgun (WGS) entry which is preliminary data.</text>
</comment>
<sequence length="771" mass="86353">MLAPVWALLPSPWSSVGRMQHLRWDLISRAISQSTTRSTSASIGLGLPARSLLHSTPIDVAKEAPAVRDSLVFEEQLDEYAVVGSTVPPPSTLSLIEERLPKRLPQPALGDALIFEDASDYDYAPFASTTLTQNPASLSETLVYLVSAKSYDEAYHLLTEVQNSGLHIPFSYVYEKAAQAVFSSSSSPTLDPSEQVSRFLTWFSLVPPSHQADKIRKFHGSRRLVFQSIHSDVFLAIRFATLLASKGYAALISAEAIPFIMRFASPDVSIQFIHDFEKAHEEYLRGVTTDDPSSSTSRMATVVRGAAVKSLANSGYLEQAVSLLPDHLSPAFRLTHATYDLLLRRLRESDSSLDHIRLVDDLSKNQNACIPTIRETVPSKESSRMVMELNPNSYQFIGVSLARDFTALSKALRSRHQPPTLPALLDFFRSYLSTGRTEAISVLEQSAPFVPPECASVFFLAKMIHNRQHGRDDLVIQTFVEQFSISGVPREDVILQYQQLQLDHYYDDVIREHPPSSGYNPNWTPPKKQIIRWKNLKFRRAKLNDHHRAKLWPSKAHCDIVWQSLVALAPSDAAVDRLYQKLLAFASGTSPRLSTTNSTSVPASWHLRVGTEAFTPFIQRLLMSPDAARGTQILSDMVRLGITPSIHHFTQLAGYYAKMGDTQRALFILHSLEAQHPVDEPQSMLSAGKGKKNDQGLPCPDVVLYTAVMKGFVMAKQVRDALEVEARLRRRFVYVEGQHPRLDAVYEDLARLQEEQSFRLMHPGTRMLPKN</sequence>
<dbReference type="STRING" id="39966.A0A369K2Z4"/>
<dbReference type="InParanoid" id="A0A369K2Z4"/>
<dbReference type="Proteomes" id="UP000076154">
    <property type="component" value="Unassembled WGS sequence"/>
</dbReference>
<dbReference type="AlphaFoldDB" id="A0A369K2Z4"/>
<dbReference type="OrthoDB" id="185373at2759"/>
<protein>
    <submittedName>
        <fullName evidence="1">Uncharacterized protein</fullName>
    </submittedName>
</protein>
<keyword evidence="2" id="KW-1185">Reference proteome</keyword>
<organism evidence="1 2">
    <name type="scientific">Hypsizygus marmoreus</name>
    <name type="common">White beech mushroom</name>
    <name type="synonym">Agaricus marmoreus</name>
    <dbReference type="NCBI Taxonomy" id="39966"/>
    <lineage>
        <taxon>Eukaryota</taxon>
        <taxon>Fungi</taxon>
        <taxon>Dikarya</taxon>
        <taxon>Basidiomycota</taxon>
        <taxon>Agaricomycotina</taxon>
        <taxon>Agaricomycetes</taxon>
        <taxon>Agaricomycetidae</taxon>
        <taxon>Agaricales</taxon>
        <taxon>Tricholomatineae</taxon>
        <taxon>Lyophyllaceae</taxon>
        <taxon>Hypsizygus</taxon>
    </lineage>
</organism>
<gene>
    <name evidence="1" type="ORF">Hypma_002300</name>
</gene>
<evidence type="ECO:0000313" key="2">
    <source>
        <dbReference type="Proteomes" id="UP000076154"/>
    </source>
</evidence>
<dbReference type="EMBL" id="LUEZ02000013">
    <property type="protein sequence ID" value="RDB27860.1"/>
    <property type="molecule type" value="Genomic_DNA"/>
</dbReference>
<dbReference type="InterPro" id="IPR011990">
    <property type="entry name" value="TPR-like_helical_dom_sf"/>
</dbReference>
<dbReference type="InterPro" id="IPR002885">
    <property type="entry name" value="PPR_rpt"/>
</dbReference>
<dbReference type="GO" id="GO:0003729">
    <property type="term" value="F:mRNA binding"/>
    <property type="evidence" value="ECO:0007669"/>
    <property type="project" value="TreeGrafter"/>
</dbReference>
<dbReference type="PANTHER" id="PTHR47938">
    <property type="entry name" value="RESPIRATORY COMPLEX I CHAPERONE (CIA84), PUTATIVE (AFU_ORTHOLOGUE AFUA_2G06020)-RELATED"/>
    <property type="match status" value="1"/>
</dbReference>